<evidence type="ECO:0000256" key="11">
    <source>
        <dbReference type="RuleBase" id="RU003357"/>
    </source>
</evidence>
<feature type="domain" description="TonB-dependent receptor plug" evidence="14">
    <location>
        <begin position="127"/>
        <end position="232"/>
    </location>
</feature>
<evidence type="ECO:0000256" key="2">
    <source>
        <dbReference type="ARBA" id="ARBA00022448"/>
    </source>
</evidence>
<dbReference type="PROSITE" id="PS52016">
    <property type="entry name" value="TONB_DEPENDENT_REC_3"/>
    <property type="match status" value="1"/>
</dbReference>
<dbReference type="Gene3D" id="2.40.170.20">
    <property type="entry name" value="TonB-dependent receptor, beta-barrel domain"/>
    <property type="match status" value="1"/>
</dbReference>
<evidence type="ECO:0000256" key="8">
    <source>
        <dbReference type="ARBA" id="ARBA00023170"/>
    </source>
</evidence>
<dbReference type="PANTHER" id="PTHR30069">
    <property type="entry name" value="TONB-DEPENDENT OUTER MEMBRANE RECEPTOR"/>
    <property type="match status" value="1"/>
</dbReference>
<dbReference type="InterPro" id="IPR012910">
    <property type="entry name" value="Plug_dom"/>
</dbReference>
<keyword evidence="3 10" id="KW-1134">Transmembrane beta strand</keyword>
<dbReference type="Gene3D" id="2.60.40.1120">
    <property type="entry name" value="Carboxypeptidase-like, regulatory domain"/>
    <property type="match status" value="1"/>
</dbReference>
<dbReference type="InterPro" id="IPR023997">
    <property type="entry name" value="TonB-dep_OMP_SusC/RagA_CS"/>
</dbReference>
<evidence type="ECO:0000256" key="6">
    <source>
        <dbReference type="ARBA" id="ARBA00023077"/>
    </source>
</evidence>
<dbReference type="NCBIfam" id="TIGR04057">
    <property type="entry name" value="SusC_RagA_signa"/>
    <property type="match status" value="1"/>
</dbReference>
<evidence type="ECO:0000256" key="4">
    <source>
        <dbReference type="ARBA" id="ARBA00022692"/>
    </source>
</evidence>
<evidence type="ECO:0000259" key="14">
    <source>
        <dbReference type="Pfam" id="PF07715"/>
    </source>
</evidence>
<evidence type="ECO:0000256" key="10">
    <source>
        <dbReference type="PROSITE-ProRule" id="PRU01360"/>
    </source>
</evidence>
<evidence type="ECO:0000313" key="15">
    <source>
        <dbReference type="EMBL" id="PXV65020.1"/>
    </source>
</evidence>
<feature type="domain" description="TonB-dependent receptor-like beta-barrel" evidence="13">
    <location>
        <begin position="395"/>
        <end position="839"/>
    </location>
</feature>
<keyword evidence="8" id="KW-0675">Receptor</keyword>
<evidence type="ECO:0000256" key="3">
    <source>
        <dbReference type="ARBA" id="ARBA00022452"/>
    </source>
</evidence>
<comment type="caution">
    <text evidence="15">The sequence shown here is derived from an EMBL/GenBank/DDBJ whole genome shotgun (WGS) entry which is preliminary data.</text>
</comment>
<dbReference type="Pfam" id="PF13715">
    <property type="entry name" value="CarbopepD_reg_2"/>
    <property type="match status" value="1"/>
</dbReference>
<name>A0A2V3PS04_9BACT</name>
<accession>A0A2V3PS04</accession>
<protein>
    <submittedName>
        <fullName evidence="15">TonB-linked SusC/RagA family outer membrane protein</fullName>
    </submittedName>
</protein>
<proteinExistence type="inferred from homology"/>
<dbReference type="InterPro" id="IPR000531">
    <property type="entry name" value="Beta-barrel_TonB"/>
</dbReference>
<evidence type="ECO:0000313" key="16">
    <source>
        <dbReference type="Proteomes" id="UP000247973"/>
    </source>
</evidence>
<dbReference type="AlphaFoldDB" id="A0A2V3PS04"/>
<dbReference type="GO" id="GO:0009279">
    <property type="term" value="C:cell outer membrane"/>
    <property type="evidence" value="ECO:0007669"/>
    <property type="project" value="UniProtKB-SubCell"/>
</dbReference>
<dbReference type="PANTHER" id="PTHR30069:SF29">
    <property type="entry name" value="HEMOGLOBIN AND HEMOGLOBIN-HAPTOGLOBIN-BINDING PROTEIN 1-RELATED"/>
    <property type="match status" value="1"/>
</dbReference>
<evidence type="ECO:0000256" key="1">
    <source>
        <dbReference type="ARBA" id="ARBA00004571"/>
    </source>
</evidence>
<dbReference type="InterPro" id="IPR039426">
    <property type="entry name" value="TonB-dep_rcpt-like"/>
</dbReference>
<keyword evidence="2 10" id="KW-0813">Transport</keyword>
<dbReference type="NCBIfam" id="TIGR04056">
    <property type="entry name" value="OMP_RagA_SusC"/>
    <property type="match status" value="1"/>
</dbReference>
<sequence>MNYKLKERKQRRGSFFKVLILMMAMLGFGMSANAQITITGTVSDENSEPMIGITIAVKNAAIGTATDMDGKYTITVPNSNSVLVYSYIGYERQEIPVGSRKVIDVRLKENTKLLDEVVVVGFGTQKKANLTGSVATVDSKMLENRPLSNVSAGLAGLLPGVTITQKSGLPGGDGGTIRVRGVGTLNNANPMVLVDGVEATMDNIDPNDIETLTVLKDAASSSIFGAKAANGVILITTKKGKAGKSQISYLGTFGWQAPTALPDYIRSAEYAEMYNEALKNDGKSPKFTEAEIQKFRDGSDPDNFADTDWQDLLYQGSGFQTNHNINVSGGTDKARYMTSVSYLQQDGVIKLTGKKQYNIRTNLDINPISKLDVGVNLSYTRMDLEEATNSYVGGGADQIFRQVNLISPWIPYRKSNGDYGTISDGNPIAWIDLGQQILKKRAYFLGIGTIKYEFIKDLSLKGVFSYKTFNEDQNEFIKDIQYNPNKYHGPNRMHQRNYSDETVASDIFLNYSKTFDRKHNLIFLGGFHSEYYHYKYTYAYREKFPSNNLTDLNGGSTAGMKNEGYTRELSMLSWFGRMNYDYAGKYLLEANFRYDGSSRFAEANRWGFFPSFSGAWRISEENFMEPVRNSISNLKVRASWGKLGNQAALDDYYPTIPTLSLSNQDYAFGGKIVPGGATVYAKNPNLKWEETRTWNIGLDVGITNDLNITVDYYDKLTSDILMKVPTPDTYALSDFWDNVGEVSNKGIEFSAQYNKQFKNVVFSFGGNIAYNKNKILKLAGQNEIIDGKDIKRVGNALNSIYGYKTDGLYQSQEDIDNWATNNIQGTVVPGDLRYVDVTDDGKLSAADRVIIGCTDPKFVFGFNVGAVYKGFDILVFFQGTAGGKGYMESEAIGELNGDNGKPTSFWRNRWTPENKNTDIPRLSSQGKSGPSMPTVISSYWLQDGTYLRLKNLQLGYTLPAKLTHNMQMSKVRVFYSAQNLLTFTNFVKGWDPESPVGRGSHYPQVMVNSFGINVTF</sequence>
<evidence type="ECO:0000256" key="7">
    <source>
        <dbReference type="ARBA" id="ARBA00023136"/>
    </source>
</evidence>
<dbReference type="InterPro" id="IPR036942">
    <property type="entry name" value="Beta-barrel_TonB_sf"/>
</dbReference>
<dbReference type="InterPro" id="IPR008969">
    <property type="entry name" value="CarboxyPept-like_regulatory"/>
</dbReference>
<dbReference type="SUPFAM" id="SSF49464">
    <property type="entry name" value="Carboxypeptidase regulatory domain-like"/>
    <property type="match status" value="1"/>
</dbReference>
<evidence type="ECO:0000256" key="9">
    <source>
        <dbReference type="ARBA" id="ARBA00023237"/>
    </source>
</evidence>
<dbReference type="Gene3D" id="2.170.130.10">
    <property type="entry name" value="TonB-dependent receptor, plug domain"/>
    <property type="match status" value="1"/>
</dbReference>
<keyword evidence="9 10" id="KW-0998">Cell outer membrane</keyword>
<dbReference type="FunFam" id="2.170.130.10:FF:000003">
    <property type="entry name" value="SusC/RagA family TonB-linked outer membrane protein"/>
    <property type="match status" value="1"/>
</dbReference>
<feature type="signal peptide" evidence="12">
    <location>
        <begin position="1"/>
        <end position="34"/>
    </location>
</feature>
<dbReference type="GO" id="GO:0044718">
    <property type="term" value="P:siderophore transmembrane transport"/>
    <property type="evidence" value="ECO:0007669"/>
    <property type="project" value="TreeGrafter"/>
</dbReference>
<evidence type="ECO:0000256" key="12">
    <source>
        <dbReference type="SAM" id="SignalP"/>
    </source>
</evidence>
<evidence type="ECO:0000259" key="13">
    <source>
        <dbReference type="Pfam" id="PF00593"/>
    </source>
</evidence>
<dbReference type="Pfam" id="PF07715">
    <property type="entry name" value="Plug"/>
    <property type="match status" value="1"/>
</dbReference>
<keyword evidence="5 12" id="KW-0732">Signal</keyword>
<dbReference type="RefSeq" id="WP_110310300.1">
    <property type="nucleotide sequence ID" value="NZ_QICL01000008.1"/>
</dbReference>
<dbReference type="SUPFAM" id="SSF56935">
    <property type="entry name" value="Porins"/>
    <property type="match status" value="1"/>
</dbReference>
<comment type="subcellular location">
    <subcellularLocation>
        <location evidence="1 10">Cell outer membrane</location>
        <topology evidence="1 10">Multi-pass membrane protein</topology>
    </subcellularLocation>
</comment>
<dbReference type="Pfam" id="PF00593">
    <property type="entry name" value="TonB_dep_Rec_b-barrel"/>
    <property type="match status" value="1"/>
</dbReference>
<dbReference type="InterPro" id="IPR037066">
    <property type="entry name" value="Plug_dom_sf"/>
</dbReference>
<gene>
    <name evidence="15" type="ORF">CLV62_10818</name>
</gene>
<dbReference type="Proteomes" id="UP000247973">
    <property type="component" value="Unassembled WGS sequence"/>
</dbReference>
<evidence type="ECO:0000256" key="5">
    <source>
        <dbReference type="ARBA" id="ARBA00022729"/>
    </source>
</evidence>
<keyword evidence="16" id="KW-1185">Reference proteome</keyword>
<dbReference type="GO" id="GO:0015344">
    <property type="term" value="F:siderophore uptake transmembrane transporter activity"/>
    <property type="evidence" value="ECO:0007669"/>
    <property type="project" value="TreeGrafter"/>
</dbReference>
<feature type="chain" id="PRO_5016080494" evidence="12">
    <location>
        <begin position="35"/>
        <end position="1016"/>
    </location>
</feature>
<organism evidence="15 16">
    <name type="scientific">Dysgonomonas alginatilytica</name>
    <dbReference type="NCBI Taxonomy" id="1605892"/>
    <lineage>
        <taxon>Bacteria</taxon>
        <taxon>Pseudomonadati</taxon>
        <taxon>Bacteroidota</taxon>
        <taxon>Bacteroidia</taxon>
        <taxon>Bacteroidales</taxon>
        <taxon>Dysgonomonadaceae</taxon>
        <taxon>Dysgonomonas</taxon>
    </lineage>
</organism>
<dbReference type="FunFam" id="2.60.40.1120:FF:000003">
    <property type="entry name" value="Outer membrane protein Omp121"/>
    <property type="match status" value="1"/>
</dbReference>
<keyword evidence="4 10" id="KW-0812">Transmembrane</keyword>
<keyword evidence="6 11" id="KW-0798">TonB box</keyword>
<keyword evidence="7 10" id="KW-0472">Membrane</keyword>
<dbReference type="EMBL" id="QICL01000008">
    <property type="protein sequence ID" value="PXV65020.1"/>
    <property type="molecule type" value="Genomic_DNA"/>
</dbReference>
<comment type="similarity">
    <text evidence="10 11">Belongs to the TonB-dependent receptor family.</text>
</comment>
<dbReference type="OrthoDB" id="9768177at2"/>
<dbReference type="InterPro" id="IPR023996">
    <property type="entry name" value="TonB-dep_OMP_SusC/RagA"/>
</dbReference>
<reference evidence="15 16" key="1">
    <citation type="submission" date="2018-03" db="EMBL/GenBank/DDBJ databases">
        <title>Genomic Encyclopedia of Archaeal and Bacterial Type Strains, Phase II (KMG-II): from individual species to whole genera.</title>
        <authorList>
            <person name="Goeker M."/>
        </authorList>
    </citation>
    <scope>NUCLEOTIDE SEQUENCE [LARGE SCALE GENOMIC DNA]</scope>
    <source>
        <strain evidence="15 16">DSM 100214</strain>
    </source>
</reference>